<comment type="subcellular location">
    <subcellularLocation>
        <location evidence="5">Cell membrane</location>
        <topology evidence="5">Multi-pass membrane protein</topology>
    </subcellularLocation>
    <subcellularLocation>
        <location evidence="1">Membrane</location>
        <topology evidence="1">Multi-pass membrane protein</topology>
    </subcellularLocation>
</comment>
<comment type="similarity">
    <text evidence="5">Belongs to the 4-toluene sulfonate uptake permease (TSUP) (TC 2.A.102) family.</text>
</comment>
<organism evidence="6 7">
    <name type="scientific">Belliella alkalica</name>
    <dbReference type="NCBI Taxonomy" id="1730871"/>
    <lineage>
        <taxon>Bacteria</taxon>
        <taxon>Pseudomonadati</taxon>
        <taxon>Bacteroidota</taxon>
        <taxon>Cytophagia</taxon>
        <taxon>Cytophagales</taxon>
        <taxon>Cyclobacteriaceae</taxon>
        <taxon>Belliella</taxon>
    </lineage>
</organism>
<feature type="transmembrane region" description="Helical" evidence="5">
    <location>
        <begin position="97"/>
        <end position="117"/>
    </location>
</feature>
<dbReference type="InterPro" id="IPR051598">
    <property type="entry name" value="TSUP/Inactive_protease-like"/>
</dbReference>
<dbReference type="InterPro" id="IPR002781">
    <property type="entry name" value="TM_pro_TauE-like"/>
</dbReference>
<dbReference type="PANTHER" id="PTHR43701:SF5">
    <property type="entry name" value="MEMBRANE TRANSPORTER PROTEIN-RELATED"/>
    <property type="match status" value="1"/>
</dbReference>
<evidence type="ECO:0000256" key="3">
    <source>
        <dbReference type="ARBA" id="ARBA00022989"/>
    </source>
</evidence>
<evidence type="ECO:0000256" key="5">
    <source>
        <dbReference type="RuleBase" id="RU363041"/>
    </source>
</evidence>
<dbReference type="Proteomes" id="UP001165430">
    <property type="component" value="Unassembled WGS sequence"/>
</dbReference>
<feature type="transmembrane region" description="Helical" evidence="5">
    <location>
        <begin position="129"/>
        <end position="159"/>
    </location>
</feature>
<feature type="transmembrane region" description="Helical" evidence="5">
    <location>
        <begin position="44"/>
        <end position="61"/>
    </location>
</feature>
<dbReference type="EMBL" id="JAKZGO010000013">
    <property type="protein sequence ID" value="MCH7414801.1"/>
    <property type="molecule type" value="Genomic_DNA"/>
</dbReference>
<gene>
    <name evidence="6" type="ORF">MM213_14970</name>
</gene>
<keyword evidence="7" id="KW-1185">Reference proteome</keyword>
<accession>A0ABS9VED7</accession>
<evidence type="ECO:0000256" key="4">
    <source>
        <dbReference type="ARBA" id="ARBA00023136"/>
    </source>
</evidence>
<feature type="transmembrane region" description="Helical" evidence="5">
    <location>
        <begin position="199"/>
        <end position="218"/>
    </location>
</feature>
<name>A0ABS9VED7_9BACT</name>
<keyword evidence="5" id="KW-1003">Cell membrane</keyword>
<sequence length="244" mass="26538">MDLWTVLLLCLLPIAAFLYASVGHGGASSYLMILTLMGFLPEDIRPSALLLNIFVSLISFLNFRKEESLQKDLFFSLIVFSIPAAYLGGTILLDTDIYRKILGVILLFPALRFLMVFPESKKVVVERKIWMAPLLGVLIGLLSGLVGIGGGVLLTPIVLVLEWANVKQTAVLSSLFIFLNSIAGFVGSGALSFDLPSEFWFLIPITIAGGLLGGYFGAKKFSNSALRYLLCAVLIFASVKLLLN</sequence>
<comment type="caution">
    <text evidence="6">The sequence shown here is derived from an EMBL/GenBank/DDBJ whole genome shotgun (WGS) entry which is preliminary data.</text>
</comment>
<dbReference type="RefSeq" id="WP_241413548.1">
    <property type="nucleotide sequence ID" value="NZ_JAKZGO010000013.1"/>
</dbReference>
<keyword evidence="4 5" id="KW-0472">Membrane</keyword>
<keyword evidence="2 5" id="KW-0812">Transmembrane</keyword>
<evidence type="ECO:0000256" key="2">
    <source>
        <dbReference type="ARBA" id="ARBA00022692"/>
    </source>
</evidence>
<evidence type="ECO:0000313" key="7">
    <source>
        <dbReference type="Proteomes" id="UP001165430"/>
    </source>
</evidence>
<keyword evidence="3 5" id="KW-1133">Transmembrane helix</keyword>
<feature type="transmembrane region" description="Helical" evidence="5">
    <location>
        <begin position="73"/>
        <end position="91"/>
    </location>
</feature>
<evidence type="ECO:0000256" key="1">
    <source>
        <dbReference type="ARBA" id="ARBA00004141"/>
    </source>
</evidence>
<evidence type="ECO:0000313" key="6">
    <source>
        <dbReference type="EMBL" id="MCH7414801.1"/>
    </source>
</evidence>
<dbReference type="PANTHER" id="PTHR43701">
    <property type="entry name" value="MEMBRANE TRANSPORTER PROTEIN MJ0441-RELATED"/>
    <property type="match status" value="1"/>
</dbReference>
<reference evidence="6" key="1">
    <citation type="submission" date="2022-03" db="EMBL/GenBank/DDBJ databases">
        <title>De novo assembled genomes of Belliella spp. (Cyclobacteriaceae) strains.</title>
        <authorList>
            <person name="Szabo A."/>
            <person name="Korponai K."/>
            <person name="Felfoldi T."/>
        </authorList>
    </citation>
    <scope>NUCLEOTIDE SEQUENCE</scope>
    <source>
        <strain evidence="6">DSM 111903</strain>
    </source>
</reference>
<feature type="transmembrane region" description="Helical" evidence="5">
    <location>
        <begin position="171"/>
        <end position="192"/>
    </location>
</feature>
<protein>
    <recommendedName>
        <fullName evidence="5">Probable membrane transporter protein</fullName>
    </recommendedName>
</protein>
<dbReference type="Pfam" id="PF01925">
    <property type="entry name" value="TauE"/>
    <property type="match status" value="1"/>
</dbReference>
<proteinExistence type="inferred from homology"/>
<feature type="transmembrane region" description="Helical" evidence="5">
    <location>
        <begin position="224"/>
        <end position="243"/>
    </location>
</feature>